<evidence type="ECO:0000313" key="2">
    <source>
        <dbReference type="Proteomes" id="UP000095342"/>
    </source>
</evidence>
<protein>
    <submittedName>
        <fullName evidence="1">Uncharacterized protein</fullName>
    </submittedName>
</protein>
<organism evidence="1 2">
    <name type="scientific">Acidihalobacter aeolianus</name>
    <dbReference type="NCBI Taxonomy" id="2792603"/>
    <lineage>
        <taxon>Bacteria</taxon>
        <taxon>Pseudomonadati</taxon>
        <taxon>Pseudomonadota</taxon>
        <taxon>Gammaproteobacteria</taxon>
        <taxon>Chromatiales</taxon>
        <taxon>Ectothiorhodospiraceae</taxon>
        <taxon>Acidihalobacter</taxon>
    </lineage>
</organism>
<reference evidence="1 2" key="1">
    <citation type="submission" date="2016-09" db="EMBL/GenBank/DDBJ databases">
        <title>Acidihalobacter prosperus V6 (DSM14174).</title>
        <authorList>
            <person name="Khaleque H.N."/>
            <person name="Ramsay J.P."/>
            <person name="Murphy R.J.T."/>
            <person name="Kaksonen A.H."/>
            <person name="Boxall N.J."/>
            <person name="Watkin E.L.J."/>
        </authorList>
    </citation>
    <scope>NUCLEOTIDE SEQUENCE [LARGE SCALE GENOMIC DNA]</scope>
    <source>
        <strain evidence="1 2">V6</strain>
    </source>
</reference>
<dbReference type="KEGG" id="aaeo:BJI67_02500"/>
<proteinExistence type="predicted"/>
<keyword evidence="2" id="KW-1185">Reference proteome</keyword>
<dbReference type="AlphaFoldDB" id="A0A1D8K552"/>
<dbReference type="RefSeq" id="WP_070071684.1">
    <property type="nucleotide sequence ID" value="NZ_CP017448.1"/>
</dbReference>
<name>A0A1D8K552_9GAMM</name>
<dbReference type="EMBL" id="CP017448">
    <property type="protein sequence ID" value="AOV16088.1"/>
    <property type="molecule type" value="Genomic_DNA"/>
</dbReference>
<evidence type="ECO:0000313" key="1">
    <source>
        <dbReference type="EMBL" id="AOV16088.1"/>
    </source>
</evidence>
<accession>A0A1D8K552</accession>
<gene>
    <name evidence="1" type="ORF">BJI67_02500</name>
</gene>
<dbReference type="Proteomes" id="UP000095342">
    <property type="component" value="Chromosome"/>
</dbReference>
<sequence>MRDLKILIYQGNADTPETTVRVPGNVLKFAVRLLPKRAVARLHENGIDLDELVRLAAEEEAVGTLIEIEDHNDGERIVIRLD</sequence>